<feature type="compositionally biased region" description="Low complexity" evidence="1">
    <location>
        <begin position="122"/>
        <end position="135"/>
    </location>
</feature>
<comment type="caution">
    <text evidence="2">The sequence shown here is derived from an EMBL/GenBank/DDBJ whole genome shotgun (WGS) entry which is preliminary data.</text>
</comment>
<feature type="compositionally biased region" description="Basic and acidic residues" evidence="1">
    <location>
        <begin position="210"/>
        <end position="226"/>
    </location>
</feature>
<accession>A0A9Q1KGU8</accession>
<evidence type="ECO:0000256" key="1">
    <source>
        <dbReference type="SAM" id="MobiDB-lite"/>
    </source>
</evidence>
<evidence type="ECO:0000313" key="2">
    <source>
        <dbReference type="EMBL" id="KAJ8443285.1"/>
    </source>
</evidence>
<proteinExistence type="predicted"/>
<name>A0A9Q1KGU8_9CARY</name>
<feature type="region of interest" description="Disordered" evidence="1">
    <location>
        <begin position="108"/>
        <end position="138"/>
    </location>
</feature>
<keyword evidence="3" id="KW-1185">Reference proteome</keyword>
<reference evidence="2" key="1">
    <citation type="submission" date="2022-04" db="EMBL/GenBank/DDBJ databases">
        <title>Carnegiea gigantea Genome sequencing and assembly v2.</title>
        <authorList>
            <person name="Copetti D."/>
            <person name="Sanderson M.J."/>
            <person name="Burquez A."/>
            <person name="Wojciechowski M.F."/>
        </authorList>
    </citation>
    <scope>NUCLEOTIDE SEQUENCE</scope>
    <source>
        <strain evidence="2">SGP5-SGP5p</strain>
        <tissue evidence="2">Aerial part</tissue>
    </source>
</reference>
<gene>
    <name evidence="2" type="ORF">Cgig2_015763</name>
</gene>
<dbReference type="Proteomes" id="UP001153076">
    <property type="component" value="Unassembled WGS sequence"/>
</dbReference>
<sequence>MELVVKELANAIDEKNKSKHIRDFIVQYKDIVVRIMDVTMEKYNCIKLFKDARARANESGIELPKHAGFRYHSPNKENQRWRLNIDEDWVSPTKPHIRFRSRDVGIHTSPNLTLGTKPNPRTFTPKKPSSSGTSKCPPPFNPLPLAALGIDELLDFDVGYLCKEPEWEVEENEWDDGREVEIFIVGDHTKGGRVIITCFNDNPASDDDSQDKNFIGDDEETRHSNDSENVSLDDENNNSDSGDDEQLQVEVEQRI</sequence>
<dbReference type="AlphaFoldDB" id="A0A9Q1KGU8"/>
<feature type="region of interest" description="Disordered" evidence="1">
    <location>
        <begin position="201"/>
        <end position="255"/>
    </location>
</feature>
<feature type="compositionally biased region" description="Polar residues" evidence="1">
    <location>
        <begin position="108"/>
        <end position="121"/>
    </location>
</feature>
<dbReference type="EMBL" id="JAKOGI010000122">
    <property type="protein sequence ID" value="KAJ8443285.1"/>
    <property type="molecule type" value="Genomic_DNA"/>
</dbReference>
<evidence type="ECO:0000313" key="3">
    <source>
        <dbReference type="Proteomes" id="UP001153076"/>
    </source>
</evidence>
<protein>
    <submittedName>
        <fullName evidence="2">Uncharacterized protein</fullName>
    </submittedName>
</protein>
<organism evidence="2 3">
    <name type="scientific">Carnegiea gigantea</name>
    <dbReference type="NCBI Taxonomy" id="171969"/>
    <lineage>
        <taxon>Eukaryota</taxon>
        <taxon>Viridiplantae</taxon>
        <taxon>Streptophyta</taxon>
        <taxon>Embryophyta</taxon>
        <taxon>Tracheophyta</taxon>
        <taxon>Spermatophyta</taxon>
        <taxon>Magnoliopsida</taxon>
        <taxon>eudicotyledons</taxon>
        <taxon>Gunneridae</taxon>
        <taxon>Pentapetalae</taxon>
        <taxon>Caryophyllales</taxon>
        <taxon>Cactineae</taxon>
        <taxon>Cactaceae</taxon>
        <taxon>Cactoideae</taxon>
        <taxon>Echinocereeae</taxon>
        <taxon>Carnegiea</taxon>
    </lineage>
</organism>
<feature type="compositionally biased region" description="Acidic residues" evidence="1">
    <location>
        <begin position="231"/>
        <end position="247"/>
    </location>
</feature>